<organism evidence="11 12">
    <name type="scientific">Agromyces seonyuensis</name>
    <dbReference type="NCBI Taxonomy" id="2662446"/>
    <lineage>
        <taxon>Bacteria</taxon>
        <taxon>Bacillati</taxon>
        <taxon>Actinomycetota</taxon>
        <taxon>Actinomycetes</taxon>
        <taxon>Micrococcales</taxon>
        <taxon>Microbacteriaceae</taxon>
        <taxon>Agromyces</taxon>
    </lineage>
</organism>
<comment type="caution">
    <text evidence="11">The sequence shown here is derived from an EMBL/GenBank/DDBJ whole genome shotgun (WGS) entry which is preliminary data.</text>
</comment>
<evidence type="ECO:0000256" key="9">
    <source>
        <dbReference type="ARBA" id="ARBA00049933"/>
    </source>
</evidence>
<dbReference type="PANTHER" id="PTHR21294">
    <property type="entry name" value="ELECTRON TRANSFER FLAVOPROTEIN BETA-SUBUNIT"/>
    <property type="match status" value="1"/>
</dbReference>
<protein>
    <recommendedName>
        <fullName evidence="4">Electron transfer flavoprotein subunit beta</fullName>
    </recommendedName>
    <alternativeName>
        <fullName evidence="8">Electron transfer flavoprotein small subunit</fullName>
    </alternativeName>
</protein>
<dbReference type="InterPro" id="IPR014729">
    <property type="entry name" value="Rossmann-like_a/b/a_fold"/>
</dbReference>
<dbReference type="RefSeq" id="WP_160422440.1">
    <property type="nucleotide sequence ID" value="NZ_WSTA01000002.1"/>
</dbReference>
<dbReference type="PIRSF" id="PIRSF000090">
    <property type="entry name" value="Beta-ETF"/>
    <property type="match status" value="1"/>
</dbReference>
<comment type="cofactor">
    <cofactor evidence="1">
        <name>FAD</name>
        <dbReference type="ChEBI" id="CHEBI:57692"/>
    </cofactor>
</comment>
<evidence type="ECO:0000256" key="4">
    <source>
        <dbReference type="ARBA" id="ARBA00016797"/>
    </source>
</evidence>
<dbReference type="InterPro" id="IPR000049">
    <property type="entry name" value="ET-Flavoprotein_bsu_CS"/>
</dbReference>
<reference evidence="11 12" key="1">
    <citation type="submission" date="2019-12" db="EMBL/GenBank/DDBJ databases">
        <authorList>
            <person name="Kim Y.S."/>
        </authorList>
    </citation>
    <scope>NUCLEOTIDE SEQUENCE [LARGE SCALE GENOMIC DNA]</scope>
    <source>
        <strain evidence="11 12">MMS17-SY077</strain>
    </source>
</reference>
<evidence type="ECO:0000256" key="1">
    <source>
        <dbReference type="ARBA" id="ARBA00001974"/>
    </source>
</evidence>
<dbReference type="PROSITE" id="PS01065">
    <property type="entry name" value="ETF_BETA"/>
    <property type="match status" value="1"/>
</dbReference>
<dbReference type="InterPro" id="IPR014730">
    <property type="entry name" value="ETF_a/b_N"/>
</dbReference>
<dbReference type="SMART" id="SM00893">
    <property type="entry name" value="ETF"/>
    <property type="match status" value="1"/>
</dbReference>
<dbReference type="EMBL" id="WSTA01000002">
    <property type="protein sequence ID" value="MWB97168.1"/>
    <property type="molecule type" value="Genomic_DNA"/>
</dbReference>
<evidence type="ECO:0000256" key="7">
    <source>
        <dbReference type="ARBA" id="ARBA00025649"/>
    </source>
</evidence>
<sequence>MKIVVLVKDVPDTYGDRKLDLETGLADRAASEHVPDEISERALETALRIRESRDGVEIVVLSMGAEAAGPSLRKALAMGADRAVHVVDPALAGADLGLTAEVLAAAIRREGFDLVIAGDQSTDGGGGAIPAMLAELLDAAQATGLDSLDVAADGASLTGARGVDGGVQRLSAELPAVVSITERLPDPRFANFKGIMAAKKKPLEQLALADLEGVPAPEAPEVPHSILVSVAARPPRTAGVKITDDGEAGRKLAAYLVEHRLV</sequence>
<comment type="similarity">
    <text evidence="2">Belongs to the ETF beta-subunit/FixA family.</text>
</comment>
<comment type="subunit">
    <text evidence="3">Heterodimer of an alpha and a beta subunit.</text>
</comment>
<evidence type="ECO:0000256" key="2">
    <source>
        <dbReference type="ARBA" id="ARBA00007557"/>
    </source>
</evidence>
<keyword evidence="6" id="KW-0249">Electron transport</keyword>
<evidence type="ECO:0000313" key="12">
    <source>
        <dbReference type="Proteomes" id="UP000438182"/>
    </source>
</evidence>
<dbReference type="Gene3D" id="3.40.50.620">
    <property type="entry name" value="HUPs"/>
    <property type="match status" value="1"/>
</dbReference>
<accession>A0A6I4NRR9</accession>
<evidence type="ECO:0000256" key="3">
    <source>
        <dbReference type="ARBA" id="ARBA00011355"/>
    </source>
</evidence>
<dbReference type="InterPro" id="IPR012255">
    <property type="entry name" value="ETF_b"/>
</dbReference>
<evidence type="ECO:0000256" key="8">
    <source>
        <dbReference type="ARBA" id="ARBA00042002"/>
    </source>
</evidence>
<name>A0A6I4NRR9_9MICO</name>
<comment type="cofactor">
    <cofactor evidence="9">
        <name>AMP</name>
        <dbReference type="ChEBI" id="CHEBI:456215"/>
    </cofactor>
</comment>
<dbReference type="InterPro" id="IPR033948">
    <property type="entry name" value="ETF_beta_N"/>
</dbReference>
<keyword evidence="12" id="KW-1185">Reference proteome</keyword>
<dbReference type="PANTHER" id="PTHR21294:SF8">
    <property type="entry name" value="ELECTRON TRANSFER FLAVOPROTEIN SUBUNIT BETA"/>
    <property type="match status" value="1"/>
</dbReference>
<dbReference type="GO" id="GO:0005829">
    <property type="term" value="C:cytosol"/>
    <property type="evidence" value="ECO:0007669"/>
    <property type="project" value="TreeGrafter"/>
</dbReference>
<evidence type="ECO:0000313" key="11">
    <source>
        <dbReference type="EMBL" id="MWB97168.1"/>
    </source>
</evidence>
<dbReference type="SUPFAM" id="SSF52402">
    <property type="entry name" value="Adenine nucleotide alpha hydrolases-like"/>
    <property type="match status" value="1"/>
</dbReference>
<gene>
    <name evidence="11" type="ORF">GB864_01135</name>
</gene>
<evidence type="ECO:0000259" key="10">
    <source>
        <dbReference type="SMART" id="SM00893"/>
    </source>
</evidence>
<dbReference type="AlphaFoldDB" id="A0A6I4NRR9"/>
<comment type="function">
    <text evidence="7">The electron transfer flavoprotein serves as a specific electron acceptor for other dehydrogenases. It transfers the electrons to the main respiratory chain via ETF-ubiquinone oxidoreductase (ETF dehydrogenase).</text>
</comment>
<feature type="domain" description="Electron transfer flavoprotein alpha/beta-subunit N-terminal" evidence="10">
    <location>
        <begin position="23"/>
        <end position="215"/>
    </location>
</feature>
<evidence type="ECO:0000256" key="5">
    <source>
        <dbReference type="ARBA" id="ARBA00022448"/>
    </source>
</evidence>
<dbReference type="CDD" id="cd01714">
    <property type="entry name" value="ETF_beta"/>
    <property type="match status" value="1"/>
</dbReference>
<dbReference type="GO" id="GO:0009055">
    <property type="term" value="F:electron transfer activity"/>
    <property type="evidence" value="ECO:0007669"/>
    <property type="project" value="InterPro"/>
</dbReference>
<dbReference type="Proteomes" id="UP000438182">
    <property type="component" value="Unassembled WGS sequence"/>
</dbReference>
<keyword evidence="5" id="KW-0813">Transport</keyword>
<evidence type="ECO:0000256" key="6">
    <source>
        <dbReference type="ARBA" id="ARBA00022982"/>
    </source>
</evidence>
<dbReference type="Pfam" id="PF01012">
    <property type="entry name" value="ETF"/>
    <property type="match status" value="1"/>
</dbReference>
<proteinExistence type="inferred from homology"/>